<keyword evidence="7" id="KW-1185">Reference proteome</keyword>
<dbReference type="InterPro" id="IPR034694">
    <property type="entry name" value="HPF_long/plastid"/>
</dbReference>
<dbReference type="InterPro" id="IPR038416">
    <property type="entry name" value="Ribosom_S30AE_C_sf"/>
</dbReference>
<evidence type="ECO:0000256" key="4">
    <source>
        <dbReference type="HAMAP-Rule" id="MF_00839"/>
    </source>
</evidence>
<dbReference type="InterPro" id="IPR036567">
    <property type="entry name" value="RHF-like"/>
</dbReference>
<evidence type="ECO:0000256" key="2">
    <source>
        <dbReference type="ARBA" id="ARBA00038695"/>
    </source>
</evidence>
<keyword evidence="1 4" id="KW-0810">Translation regulation</keyword>
<dbReference type="EMBL" id="CAGS01000240">
    <property type="protein sequence ID" value="CCF84168.1"/>
    <property type="molecule type" value="Genomic_DNA"/>
</dbReference>
<comment type="subunit">
    <text evidence="2">Associates exclusively with 100S ribosomes, which are dimers of 70S ribosomes.</text>
</comment>
<dbReference type="NCBIfam" id="TIGR00741">
    <property type="entry name" value="yfiA"/>
    <property type="match status" value="1"/>
</dbReference>
<dbReference type="InterPro" id="IPR003489">
    <property type="entry name" value="RHF/RaiA"/>
</dbReference>
<keyword evidence="4" id="KW-0963">Cytoplasm</keyword>
<comment type="similarity">
    <text evidence="4">Belongs to the HPF/YfiA ribosome-associated protein family. Long HPF subfamily.</text>
</comment>
<dbReference type="InterPro" id="IPR032528">
    <property type="entry name" value="Ribosom_S30AE_C"/>
</dbReference>
<protein>
    <recommendedName>
        <fullName evidence="3 4">Ribosome hibernation promoting factor</fullName>
        <shortName evidence="4">HPF</shortName>
    </recommendedName>
</protein>
<dbReference type="GO" id="GO:0022627">
    <property type="term" value="C:cytosolic small ribosomal subunit"/>
    <property type="evidence" value="ECO:0007669"/>
    <property type="project" value="TreeGrafter"/>
</dbReference>
<evidence type="ECO:0000256" key="3">
    <source>
        <dbReference type="ARBA" id="ARBA00041148"/>
    </source>
</evidence>
<keyword evidence="6" id="KW-0689">Ribosomal protein</keyword>
<feature type="domain" description="Sigma 54 modulation/S30EA ribosomal protein C-terminal" evidence="5">
    <location>
        <begin position="138"/>
        <end position="190"/>
    </location>
</feature>
<dbReference type="Gene3D" id="3.30.505.50">
    <property type="entry name" value="Sigma 54 modulation/S30EA ribosomal protein, C-terminal domain"/>
    <property type="match status" value="1"/>
</dbReference>
<dbReference type="Pfam" id="PF16321">
    <property type="entry name" value="Ribosom_S30AE_C"/>
    <property type="match status" value="1"/>
</dbReference>
<evidence type="ECO:0000313" key="6">
    <source>
        <dbReference type="EMBL" id="CCF84168.1"/>
    </source>
</evidence>
<name>I4EHK6_9BACT</name>
<reference evidence="6 7" key="1">
    <citation type="journal article" date="2012" name="ISME J.">
        <title>Nitrification expanded: discovery, physiology and genomics of a nitrite-oxidizing bacterium from the phylum Chloroflexi.</title>
        <authorList>
            <person name="Sorokin D.Y."/>
            <person name="Lucker S."/>
            <person name="Vejmelkova D."/>
            <person name="Kostrikina N.A."/>
            <person name="Kleerebezem R."/>
            <person name="Rijpstra W.I."/>
            <person name="Damste J.S."/>
            <person name="Le Paslier D."/>
            <person name="Muyzer G."/>
            <person name="Wagner M."/>
            <person name="van Loosdrecht M.C."/>
            <person name="Daims H."/>
        </authorList>
    </citation>
    <scope>NUCLEOTIDE SEQUENCE [LARGE SCALE GENOMIC DNA]</scope>
    <source>
        <strain evidence="7">none</strain>
    </source>
</reference>
<dbReference type="Proteomes" id="UP000004221">
    <property type="component" value="Unassembled WGS sequence"/>
</dbReference>
<dbReference type="SUPFAM" id="SSF69754">
    <property type="entry name" value="Ribosome binding protein Y (YfiA homologue)"/>
    <property type="match status" value="1"/>
</dbReference>
<dbReference type="Gene3D" id="3.30.160.100">
    <property type="entry name" value="Ribosome hibernation promotion factor-like"/>
    <property type="match status" value="1"/>
</dbReference>
<gene>
    <name evidence="4" type="primary">hpf</name>
    <name evidence="6" type="ORF">NITHO_3140005</name>
</gene>
<dbReference type="GO" id="GO:0045900">
    <property type="term" value="P:negative regulation of translational elongation"/>
    <property type="evidence" value="ECO:0007669"/>
    <property type="project" value="TreeGrafter"/>
</dbReference>
<proteinExistence type="inferred from homology"/>
<sequence>MDILIKTKNVRLTDGLREYIDKRVAKLDRLNERIIDAKLELRSEKNRSGAEEKIAQFTIATGKTTLRAEEKNDDLRAAIDLAVDRMARQIQRFHHKKIFARRRQRQLTAPEPAPANAVNGAATELTLDLEEDEAPVSTLVRRKRFKIQPMGEDEAIEQMELLGHDFFVFFSPDDAQVNVLYRRKDGQYGIIQPDLA</sequence>
<comment type="subunit">
    <text evidence="4">Interacts with 100S ribosomes.</text>
</comment>
<evidence type="ECO:0000256" key="1">
    <source>
        <dbReference type="ARBA" id="ARBA00022845"/>
    </source>
</evidence>
<dbReference type="AlphaFoldDB" id="I4EHK6"/>
<evidence type="ECO:0000259" key="5">
    <source>
        <dbReference type="Pfam" id="PF16321"/>
    </source>
</evidence>
<accession>I4EHK6</accession>
<evidence type="ECO:0000313" key="7">
    <source>
        <dbReference type="Proteomes" id="UP000004221"/>
    </source>
</evidence>
<dbReference type="HAMAP" id="MF_00839">
    <property type="entry name" value="HPF"/>
    <property type="match status" value="1"/>
</dbReference>
<organism evidence="6 7">
    <name type="scientific">Nitrolancea hollandica Lb</name>
    <dbReference type="NCBI Taxonomy" id="1129897"/>
    <lineage>
        <taxon>Bacteria</taxon>
        <taxon>Pseudomonadati</taxon>
        <taxon>Thermomicrobiota</taxon>
        <taxon>Thermomicrobia</taxon>
        <taxon>Sphaerobacterales</taxon>
        <taxon>Sphaerobacterineae</taxon>
        <taxon>Sphaerobacteraceae</taxon>
        <taxon>Nitrolancea</taxon>
    </lineage>
</organism>
<dbReference type="PANTHER" id="PTHR33231">
    <property type="entry name" value="30S RIBOSOMAL PROTEIN"/>
    <property type="match status" value="1"/>
</dbReference>
<dbReference type="OrthoDB" id="9794975at2"/>
<dbReference type="GO" id="GO:0043024">
    <property type="term" value="F:ribosomal small subunit binding"/>
    <property type="evidence" value="ECO:0007669"/>
    <property type="project" value="TreeGrafter"/>
</dbReference>
<comment type="subcellular location">
    <subcellularLocation>
        <location evidence="4">Cytoplasm</location>
    </subcellularLocation>
</comment>
<comment type="caution">
    <text evidence="6">The sequence shown here is derived from an EMBL/GenBank/DDBJ whole genome shotgun (WGS) entry which is preliminary data.</text>
</comment>
<dbReference type="InterPro" id="IPR050574">
    <property type="entry name" value="HPF/YfiA_ribosome-assoc"/>
</dbReference>
<dbReference type="Pfam" id="PF02482">
    <property type="entry name" value="Ribosomal_S30AE"/>
    <property type="match status" value="1"/>
</dbReference>
<keyword evidence="6" id="KW-0687">Ribonucleoprotein</keyword>
<dbReference type="RefSeq" id="WP_008478112.1">
    <property type="nucleotide sequence ID" value="NZ_CAGS01000240.1"/>
</dbReference>
<dbReference type="CDD" id="cd00552">
    <property type="entry name" value="RaiA"/>
    <property type="match status" value="1"/>
</dbReference>
<comment type="function">
    <text evidence="4">Required for dimerization of active 70S ribosomes into 100S ribosomes in stationary phase; 100S ribosomes are translationally inactive and sometimes present during exponential growth.</text>
</comment>
<dbReference type="PANTHER" id="PTHR33231:SF1">
    <property type="entry name" value="30S RIBOSOMAL PROTEIN"/>
    <property type="match status" value="1"/>
</dbReference>